<dbReference type="InterPro" id="IPR050464">
    <property type="entry name" value="Zeta_carotene_desat/Oxidored"/>
</dbReference>
<comment type="pathway">
    <text evidence="3 11">Porphyrin-containing compound metabolism; protoheme biosynthesis.</text>
</comment>
<keyword evidence="8 11" id="KW-0274">FAD</keyword>
<dbReference type="Proteomes" id="UP000220527">
    <property type="component" value="Unassembled WGS sequence"/>
</dbReference>
<dbReference type="Gene3D" id="3.90.660.20">
    <property type="entry name" value="Protoporphyrinogen oxidase, mitochondrial, domain 2"/>
    <property type="match status" value="1"/>
</dbReference>
<dbReference type="Pfam" id="PF01593">
    <property type="entry name" value="Amino_oxidase"/>
    <property type="match status" value="1"/>
</dbReference>
<gene>
    <name evidence="13" type="primary">hemG</name>
    <name evidence="13" type="ORF">CJ255_11175</name>
</gene>
<keyword evidence="9 11" id="KW-0560">Oxidoreductase</keyword>
<dbReference type="RefSeq" id="WP_097644188.1">
    <property type="nucleotide sequence ID" value="NZ_NQWI01000045.1"/>
</dbReference>
<reference evidence="14" key="1">
    <citation type="submission" date="2017-08" db="EMBL/GenBank/DDBJ databases">
        <authorList>
            <person name="Grouzdev D.S."/>
            <person name="Gaisin V.A."/>
            <person name="Rysina M.S."/>
            <person name="Gorlenko V.M."/>
        </authorList>
    </citation>
    <scope>NUCLEOTIDE SEQUENCE [LARGE SCALE GENOMIC DNA]</scope>
    <source>
        <strain evidence="14">Kir15-3F</strain>
    </source>
</reference>
<dbReference type="PANTHER" id="PTHR42923">
    <property type="entry name" value="PROTOPORPHYRINOGEN OXIDASE"/>
    <property type="match status" value="1"/>
</dbReference>
<evidence type="ECO:0000259" key="12">
    <source>
        <dbReference type="Pfam" id="PF01593"/>
    </source>
</evidence>
<dbReference type="Gene3D" id="3.50.50.60">
    <property type="entry name" value="FAD/NAD(P)-binding domain"/>
    <property type="match status" value="1"/>
</dbReference>
<evidence type="ECO:0000256" key="7">
    <source>
        <dbReference type="ARBA" id="ARBA00022630"/>
    </source>
</evidence>
<dbReference type="InterPro" id="IPR002937">
    <property type="entry name" value="Amino_oxidase"/>
</dbReference>
<dbReference type="AlphaFoldDB" id="A0A2A6RJA9"/>
<dbReference type="OrthoDB" id="9805195at2"/>
<dbReference type="PANTHER" id="PTHR42923:SF3">
    <property type="entry name" value="PROTOPORPHYRINOGEN OXIDASE"/>
    <property type="match status" value="1"/>
</dbReference>
<dbReference type="SUPFAM" id="SSF54373">
    <property type="entry name" value="FAD-linked reductases, C-terminal domain"/>
    <property type="match status" value="1"/>
</dbReference>
<evidence type="ECO:0000256" key="10">
    <source>
        <dbReference type="ARBA" id="ARBA00023133"/>
    </source>
</evidence>
<evidence type="ECO:0000256" key="3">
    <source>
        <dbReference type="ARBA" id="ARBA00004744"/>
    </source>
</evidence>
<dbReference type="Gene3D" id="1.10.3110.10">
    <property type="entry name" value="protoporphyrinogen ix oxidase, domain 3"/>
    <property type="match status" value="1"/>
</dbReference>
<evidence type="ECO:0000313" key="13">
    <source>
        <dbReference type="EMBL" id="PDW02975.1"/>
    </source>
</evidence>
<keyword evidence="7 11" id="KW-0285">Flavoprotein</keyword>
<dbReference type="EC" id="1.3.3.15" evidence="5 11"/>
<dbReference type="GO" id="GO:0005737">
    <property type="term" value="C:cytoplasm"/>
    <property type="evidence" value="ECO:0007669"/>
    <property type="project" value="UniProtKB-SubCell"/>
</dbReference>
<dbReference type="SUPFAM" id="SSF51905">
    <property type="entry name" value="FAD/NAD(P)-binding domain"/>
    <property type="match status" value="1"/>
</dbReference>
<dbReference type="InterPro" id="IPR004572">
    <property type="entry name" value="Protoporphyrinogen_oxidase"/>
</dbReference>
<evidence type="ECO:0000256" key="1">
    <source>
        <dbReference type="ARBA" id="ARBA00001755"/>
    </source>
</evidence>
<comment type="caution">
    <text evidence="13">The sequence shown here is derived from an EMBL/GenBank/DDBJ whole genome shotgun (WGS) entry which is preliminary data.</text>
</comment>
<comment type="subcellular location">
    <subcellularLocation>
        <location evidence="11">Cytoplasm</location>
    </subcellularLocation>
</comment>
<evidence type="ECO:0000256" key="5">
    <source>
        <dbReference type="ARBA" id="ARBA00012402"/>
    </source>
</evidence>
<evidence type="ECO:0000256" key="2">
    <source>
        <dbReference type="ARBA" id="ARBA00001974"/>
    </source>
</evidence>
<evidence type="ECO:0000256" key="9">
    <source>
        <dbReference type="ARBA" id="ARBA00023002"/>
    </source>
</evidence>
<keyword evidence="14" id="KW-1185">Reference proteome</keyword>
<evidence type="ECO:0000256" key="11">
    <source>
        <dbReference type="RuleBase" id="RU364052"/>
    </source>
</evidence>
<dbReference type="NCBIfam" id="TIGR00562">
    <property type="entry name" value="proto_IX_ox"/>
    <property type="match status" value="1"/>
</dbReference>
<dbReference type="UniPathway" id="UPA00252"/>
<dbReference type="GO" id="GO:0004729">
    <property type="term" value="F:oxygen-dependent protoporphyrinogen oxidase activity"/>
    <property type="evidence" value="ECO:0007669"/>
    <property type="project" value="UniProtKB-UniRule"/>
</dbReference>
<keyword evidence="10 11" id="KW-0350">Heme biosynthesis</keyword>
<dbReference type="EMBL" id="NQWI01000045">
    <property type="protein sequence ID" value="PDW02975.1"/>
    <property type="molecule type" value="Genomic_DNA"/>
</dbReference>
<evidence type="ECO:0000256" key="6">
    <source>
        <dbReference type="ARBA" id="ARBA00019046"/>
    </source>
</evidence>
<evidence type="ECO:0000313" key="14">
    <source>
        <dbReference type="Proteomes" id="UP000220527"/>
    </source>
</evidence>
<dbReference type="InterPro" id="IPR036188">
    <property type="entry name" value="FAD/NAD-bd_sf"/>
</dbReference>
<evidence type="ECO:0000256" key="4">
    <source>
        <dbReference type="ARBA" id="ARBA00008310"/>
    </source>
</evidence>
<evidence type="ECO:0000256" key="8">
    <source>
        <dbReference type="ARBA" id="ARBA00022827"/>
    </source>
</evidence>
<comment type="similarity">
    <text evidence="4 11">Belongs to the protoporphyrinogen/coproporphyrinogen oxidase family. Coproporphyrinogen III oxidase subfamily.</text>
</comment>
<protein>
    <recommendedName>
        <fullName evidence="6 11">Coproporphyrinogen III oxidase</fullName>
        <ecNumber evidence="5 11">1.3.3.15</ecNumber>
    </recommendedName>
</protein>
<keyword evidence="11" id="KW-0963">Cytoplasm</keyword>
<comment type="catalytic activity">
    <reaction evidence="1">
        <text>coproporphyrinogen III + 3 O2 = coproporphyrin III + 3 H2O2</text>
        <dbReference type="Rhea" id="RHEA:43436"/>
        <dbReference type="ChEBI" id="CHEBI:15379"/>
        <dbReference type="ChEBI" id="CHEBI:16240"/>
        <dbReference type="ChEBI" id="CHEBI:57309"/>
        <dbReference type="ChEBI" id="CHEBI:131725"/>
        <dbReference type="EC" id="1.3.3.15"/>
    </reaction>
    <physiologicalReaction direction="left-to-right" evidence="1">
        <dbReference type="Rhea" id="RHEA:43437"/>
    </physiologicalReaction>
</comment>
<name>A0A2A6RJA9_9CHLR</name>
<proteinExistence type="inferred from homology"/>
<comment type="function">
    <text evidence="11">Involved in coproporphyrin-dependent heme b biosynthesis. Catalyzes the oxidation of coproporphyrinogen III to coproporphyrin III.</text>
</comment>
<dbReference type="GO" id="GO:0006783">
    <property type="term" value="P:heme biosynthetic process"/>
    <property type="evidence" value="ECO:0007669"/>
    <property type="project" value="UniProtKB-UniRule"/>
</dbReference>
<comment type="cofactor">
    <cofactor evidence="2 11">
        <name>FAD</name>
        <dbReference type="ChEBI" id="CHEBI:57692"/>
    </cofactor>
</comment>
<accession>A0A2A6RJA9</accession>
<sequence>MQSYDVIIVGAGISGMSAAYTLYKRGLEVLVLEASAEVGGAMRSHVTADGYTFDCGPNTLATRDVRLWSDFGDLGLRRQMIVAGRSGKRRYFLQHGKPLEIPSSPVGLVRTPLLPFAAKLQMLREPFVPRSGSPDESVASFFSRRLGPEAMQRLVDPFVSGVYSGDPEAMSVKAAFPSLWEAERRAGSVIKGMLSGQPKAPKDTPKEPKMRSVTFSFQGGIATWPTAIARTLGPQRVWSQARASDIFQEGGLWRVVVERADGPAATVEARAVILATPAFNAAELVTELDKPAATALREIPYSSMAVVNLGYRRNQVAHPLDGFGVLAPSCEKRNFLGILWASSLFPPFAPADRVSTITLMGGALNPIRPEQSREELIASAIRDNEQVLGASGEPEVVHYTRWPTAIPQYNFGHDERIATLERLEQTRPGIYFLGSYRGGVGVPKCWKNAVELADRIADTLVPHPVQVTVE</sequence>
<organism evidence="13 14">
    <name type="scientific">Candidatus Viridilinea mediisalina</name>
    <dbReference type="NCBI Taxonomy" id="2024553"/>
    <lineage>
        <taxon>Bacteria</taxon>
        <taxon>Bacillati</taxon>
        <taxon>Chloroflexota</taxon>
        <taxon>Chloroflexia</taxon>
        <taxon>Chloroflexales</taxon>
        <taxon>Chloroflexineae</taxon>
        <taxon>Oscillochloridaceae</taxon>
        <taxon>Candidatus Viridilinea</taxon>
    </lineage>
</organism>
<feature type="domain" description="Amine oxidase" evidence="12">
    <location>
        <begin position="13"/>
        <end position="456"/>
    </location>
</feature>